<dbReference type="Proteomes" id="UP001255856">
    <property type="component" value="Unassembled WGS sequence"/>
</dbReference>
<feature type="compositionally biased region" description="Low complexity" evidence="3">
    <location>
        <begin position="77"/>
        <end position="91"/>
    </location>
</feature>
<gene>
    <name evidence="4" type="ORF">QBZ16_001355</name>
</gene>
<keyword evidence="5" id="KW-1185">Reference proteome</keyword>
<sequence>MAPHGAATRYDERRPVFLTDPRGLSAWARESQAPVARPGSPTAARAASKRVRDAEADMAEAEPAVDKDGGRSKRDGASSAPAPGEPSPAAGTMESAPSVVAPEAQLPDGCLVYIPSALQTPLLNEVVTVIGTLSTLPELAAAEFAGEAEDLIAAHPPTSRCPRVHAISVAAAGETGPAGPALETPALVEQARAGLLAFLQRCLGGDSLAAEYLLLQLVGRVATRQENTGLVGLLSLNLTQAPAAAATPAGPLSPQGQAIRDALEAVAPRVVPLSLDIKELSARPWWPMRHQTTERLLPGRLQLAKGTQVLVDESVMTAGMLSEVAIRNLQAVEGLIRSQKVSYGFEFFELEQEADAPVTVLSCGRSMLKDAIALWLPLEASSPEPTAGVLADVAGQLPLFRAFLAHARGLDFSIPSSMTETVEKVWAAANELENRRAARCAAASAAVAR</sequence>
<dbReference type="EMBL" id="JASFZW010000012">
    <property type="protein sequence ID" value="KAK2076019.1"/>
    <property type="molecule type" value="Genomic_DNA"/>
</dbReference>
<dbReference type="GO" id="GO:0005634">
    <property type="term" value="C:nucleus"/>
    <property type="evidence" value="ECO:0007669"/>
    <property type="project" value="UniProtKB-SubCell"/>
</dbReference>
<dbReference type="InterPro" id="IPR019140">
    <property type="entry name" value="MCM_complex-bd"/>
</dbReference>
<feature type="compositionally biased region" description="Basic and acidic residues" evidence="3">
    <location>
        <begin position="64"/>
        <end position="76"/>
    </location>
</feature>
<organism evidence="4 5">
    <name type="scientific">Prototheca wickerhamii</name>
    <dbReference type="NCBI Taxonomy" id="3111"/>
    <lineage>
        <taxon>Eukaryota</taxon>
        <taxon>Viridiplantae</taxon>
        <taxon>Chlorophyta</taxon>
        <taxon>core chlorophytes</taxon>
        <taxon>Trebouxiophyceae</taxon>
        <taxon>Chlorellales</taxon>
        <taxon>Chlorellaceae</taxon>
        <taxon>Prototheca</taxon>
    </lineage>
</organism>
<name>A0AAD9MG41_PROWI</name>
<dbReference type="Pfam" id="PF09739">
    <property type="entry name" value="MCM_bind"/>
    <property type="match status" value="1"/>
</dbReference>
<dbReference type="PANTHER" id="PTHR13489:SF0">
    <property type="entry name" value="MINI-CHROMOSOME MAINTENANCE COMPLEX-BINDING PROTEIN"/>
    <property type="match status" value="1"/>
</dbReference>
<evidence type="ECO:0000256" key="3">
    <source>
        <dbReference type="SAM" id="MobiDB-lite"/>
    </source>
</evidence>
<keyword evidence="2" id="KW-0539">Nucleus</keyword>
<protein>
    <submittedName>
        <fullName evidence="4">Uncharacterized protein</fullName>
    </submittedName>
</protein>
<evidence type="ECO:0000256" key="2">
    <source>
        <dbReference type="ARBA" id="ARBA00023242"/>
    </source>
</evidence>
<feature type="region of interest" description="Disordered" evidence="3">
    <location>
        <begin position="1"/>
        <end position="96"/>
    </location>
</feature>
<evidence type="ECO:0000313" key="4">
    <source>
        <dbReference type="EMBL" id="KAK2076019.1"/>
    </source>
</evidence>
<dbReference type="GO" id="GO:0006261">
    <property type="term" value="P:DNA-templated DNA replication"/>
    <property type="evidence" value="ECO:0007669"/>
    <property type="project" value="TreeGrafter"/>
</dbReference>
<reference evidence="4" key="1">
    <citation type="submission" date="2021-01" db="EMBL/GenBank/DDBJ databases">
        <authorList>
            <person name="Eckstrom K.M.E."/>
        </authorList>
    </citation>
    <scope>NUCLEOTIDE SEQUENCE</scope>
    <source>
        <strain evidence="4">UVCC 0001</strain>
    </source>
</reference>
<dbReference type="PANTHER" id="PTHR13489">
    <property type="entry name" value="MINI-CHROMOSOME MAINTENANCE COMPLEX-BINDING PROTEIN"/>
    <property type="match status" value="1"/>
</dbReference>
<comment type="subcellular location">
    <subcellularLocation>
        <location evidence="1">Nucleus</location>
    </subcellularLocation>
</comment>
<evidence type="ECO:0000313" key="5">
    <source>
        <dbReference type="Proteomes" id="UP001255856"/>
    </source>
</evidence>
<comment type="caution">
    <text evidence="4">The sequence shown here is derived from an EMBL/GenBank/DDBJ whole genome shotgun (WGS) entry which is preliminary data.</text>
</comment>
<evidence type="ECO:0000256" key="1">
    <source>
        <dbReference type="ARBA" id="ARBA00004123"/>
    </source>
</evidence>
<dbReference type="AlphaFoldDB" id="A0AAD9MG41"/>
<proteinExistence type="predicted"/>
<accession>A0AAD9MG41</accession>
<dbReference type="GO" id="GO:0003682">
    <property type="term" value="F:chromatin binding"/>
    <property type="evidence" value="ECO:0007669"/>
    <property type="project" value="TreeGrafter"/>
</dbReference>